<dbReference type="PANTHER" id="PTHR42085:SF4">
    <property type="entry name" value="F-BOX DOMAIN-CONTAINING PROTEIN"/>
    <property type="match status" value="1"/>
</dbReference>
<feature type="region of interest" description="Disordered" evidence="1">
    <location>
        <begin position="1"/>
        <end position="56"/>
    </location>
</feature>
<accession>A0A1X7S6Z9</accession>
<organism evidence="3 4">
    <name type="scientific">Zymoseptoria tritici (strain ST99CH_3D7)</name>
    <dbReference type="NCBI Taxonomy" id="1276538"/>
    <lineage>
        <taxon>Eukaryota</taxon>
        <taxon>Fungi</taxon>
        <taxon>Dikarya</taxon>
        <taxon>Ascomycota</taxon>
        <taxon>Pezizomycotina</taxon>
        <taxon>Dothideomycetes</taxon>
        <taxon>Dothideomycetidae</taxon>
        <taxon>Mycosphaerellales</taxon>
        <taxon>Mycosphaerellaceae</taxon>
        <taxon>Zymoseptoria</taxon>
    </lineage>
</organism>
<dbReference type="Pfam" id="PF20150">
    <property type="entry name" value="2EXR"/>
    <property type="match status" value="1"/>
</dbReference>
<dbReference type="AlphaFoldDB" id="A0A1X7S6Z9"/>
<protein>
    <recommendedName>
        <fullName evidence="2">2EXR domain-containing protein</fullName>
    </recommendedName>
</protein>
<feature type="compositionally biased region" description="Low complexity" evidence="1">
    <location>
        <begin position="47"/>
        <end position="56"/>
    </location>
</feature>
<evidence type="ECO:0000313" key="3">
    <source>
        <dbReference type="EMBL" id="SMQ55474.1"/>
    </source>
</evidence>
<dbReference type="PANTHER" id="PTHR42085">
    <property type="entry name" value="F-BOX DOMAIN-CONTAINING PROTEIN"/>
    <property type="match status" value="1"/>
</dbReference>
<evidence type="ECO:0000256" key="1">
    <source>
        <dbReference type="SAM" id="MobiDB-lite"/>
    </source>
</evidence>
<dbReference type="Proteomes" id="UP000215127">
    <property type="component" value="Chromosome 11"/>
</dbReference>
<reference evidence="3 4" key="1">
    <citation type="submission" date="2016-06" db="EMBL/GenBank/DDBJ databases">
        <authorList>
            <person name="Kjaerup R.B."/>
            <person name="Dalgaard T.S."/>
            <person name="Juul-Madsen H.R."/>
        </authorList>
    </citation>
    <scope>NUCLEOTIDE SEQUENCE [LARGE SCALE GENOMIC DNA]</scope>
</reference>
<proteinExistence type="predicted"/>
<sequence>MTTHHDNSVAGTHTIMTDIPEAAHDAKPDKTSGNLTEQKTMKQKVITDTASANSSDSTSTALAIPLASSSPTGFLDLSPELRNEIYMLCLRSDEVISIYLKMGPKPSWFRTTHTQTIIPKRCRPLFPSLLATCSLIHAEATPVLYGSHRFSSTQFGNVFKGGRSFFDAVGQLACHNIRHVEVIDAQTGQLPHILTALGQCDRLESLVLGRWIHDGRKTEKSWVSQLVPMVKAWQDSRQDADAETILKPLKLWHGADHHTQLREAITAKLMAVLVGRKKDFV</sequence>
<evidence type="ECO:0000313" key="4">
    <source>
        <dbReference type="Proteomes" id="UP000215127"/>
    </source>
</evidence>
<dbReference type="EMBL" id="LT853702">
    <property type="protein sequence ID" value="SMQ55474.1"/>
    <property type="molecule type" value="Genomic_DNA"/>
</dbReference>
<dbReference type="InterPro" id="IPR038883">
    <property type="entry name" value="AN11006-like"/>
</dbReference>
<gene>
    <name evidence="3" type="ORF">ZT3D7_G10629</name>
</gene>
<dbReference type="InterPro" id="IPR045518">
    <property type="entry name" value="2EXR"/>
</dbReference>
<feature type="domain" description="2EXR" evidence="2">
    <location>
        <begin position="74"/>
        <end position="147"/>
    </location>
</feature>
<name>A0A1X7S6Z9_ZYMT9</name>
<keyword evidence="4" id="KW-1185">Reference proteome</keyword>
<feature type="compositionally biased region" description="Basic and acidic residues" evidence="1">
    <location>
        <begin position="21"/>
        <end position="30"/>
    </location>
</feature>
<evidence type="ECO:0000259" key="2">
    <source>
        <dbReference type="Pfam" id="PF20150"/>
    </source>
</evidence>